<reference evidence="3" key="1">
    <citation type="submission" date="2022-10" db="EMBL/GenBank/DDBJ databases">
        <title>Culturing micro-colonial fungi from biological soil crusts in the Mojave desert and describing Neophaeococcomyces mojavensis, and introducing the new genera and species Taxawa tesnikishii.</title>
        <authorList>
            <person name="Kurbessoian T."/>
            <person name="Stajich J.E."/>
        </authorList>
    </citation>
    <scope>NUCLEOTIDE SEQUENCE</scope>
    <source>
        <strain evidence="3">TK_1</strain>
    </source>
</reference>
<evidence type="ECO:0008006" key="5">
    <source>
        <dbReference type="Google" id="ProtNLM"/>
    </source>
</evidence>
<gene>
    <name evidence="3" type="ORF">H2201_002497</name>
</gene>
<evidence type="ECO:0000313" key="4">
    <source>
        <dbReference type="Proteomes" id="UP001172684"/>
    </source>
</evidence>
<sequence>MAHPQNMHGGGWEPQNVSPVYSLHGHNVPYAAQSHGGGYVPGQNQLPAWPHSEPAHEPYRQHSGGSTAYSQHQQQYPQPMQYQSYDSGMSITPARTQSPAQSSLLEPDKGPVVDTQAVDEYNDGVTLDGHRATKQKGYHHIFDPYTRFRWLRFPHFYQKQGYVYLSAEVHRHKDSMWRISQIGTADKYLSPFDAKPKDLMVQAVDDIYDRPGSGTWKRTFIRNIAPWHLRLANWPTNHVDYRRGKPTKDDWPMIIAKWIPTSLALIFILGLPSDVNGQERNGGKYDAFPYRYYGYPKVARNLLEDPEKHRSDQLAKAADPIAERLLRPRHLCFLVKPDSKEMLGVTPMPVDEWISKYKSERILQYLFVAYTAEQFRNNDKDMKALHHIAEKAARDAGLPAYWIGCSCMPEQEKVHEDVFRISDVIRGAHSMVIAVGKSTQRPNLTTSWELLRQWGERIWTFPEVLLSPAGQSIKVYHREGDLDHPEVLAKNQFAARVWTDAAESRQLIDHYEGTLVLSRLELVTLALACLHSRKTHEYLPGDHSYALMGLLRLRPTIDGTDSAFQAFARLSLANDSDMLLERLICVYPQTPNQPWYSMDDAYKAKLWDIYPSCQIAGVGHDDTVILDGALAANVRWKSFATVRNLRRASWGRLIAQIFLHFAGYMFFVSIFLLASAAGNPTNAFFGSVLFLYSVAVIAAAPKLIRMIYGGKFWQTQPWLFGFEGYLDIECIERHMFGGRLERLRWTPFGSPLSRHHRDEYGDVVGDDPCSDPGVRDLVRAAKTAGPGEQKVFTLIDTYTMTVTLFAAARPPVAFLLVGAEGGMQRAVGCSLDCATGTLYRETVLRMETPVKEKMDRIPRARFGFRRPDVPVRRAEWGKGKTKTVRGNGGEAEFRS</sequence>
<keyword evidence="2" id="KW-0812">Transmembrane</keyword>
<feature type="compositionally biased region" description="Polar residues" evidence="1">
    <location>
        <begin position="86"/>
        <end position="104"/>
    </location>
</feature>
<organism evidence="3 4">
    <name type="scientific">Coniosporium apollinis</name>
    <dbReference type="NCBI Taxonomy" id="61459"/>
    <lineage>
        <taxon>Eukaryota</taxon>
        <taxon>Fungi</taxon>
        <taxon>Dikarya</taxon>
        <taxon>Ascomycota</taxon>
        <taxon>Pezizomycotina</taxon>
        <taxon>Dothideomycetes</taxon>
        <taxon>Dothideomycetes incertae sedis</taxon>
        <taxon>Coniosporium</taxon>
    </lineage>
</organism>
<protein>
    <recommendedName>
        <fullName evidence="5">Heterokaryon incompatibility domain-containing protein</fullName>
    </recommendedName>
</protein>
<feature type="transmembrane region" description="Helical" evidence="2">
    <location>
        <begin position="683"/>
        <end position="704"/>
    </location>
</feature>
<keyword evidence="2" id="KW-1133">Transmembrane helix</keyword>
<feature type="region of interest" description="Disordered" evidence="1">
    <location>
        <begin position="28"/>
        <end position="110"/>
    </location>
</feature>
<dbReference type="EMBL" id="JAPDRL010000013">
    <property type="protein sequence ID" value="KAJ9667296.1"/>
    <property type="molecule type" value="Genomic_DNA"/>
</dbReference>
<accession>A0ABQ9P1V6</accession>
<proteinExistence type="predicted"/>
<evidence type="ECO:0000256" key="1">
    <source>
        <dbReference type="SAM" id="MobiDB-lite"/>
    </source>
</evidence>
<evidence type="ECO:0000256" key="2">
    <source>
        <dbReference type="SAM" id="Phobius"/>
    </source>
</evidence>
<name>A0ABQ9P1V6_9PEZI</name>
<evidence type="ECO:0000313" key="3">
    <source>
        <dbReference type="EMBL" id="KAJ9667296.1"/>
    </source>
</evidence>
<keyword evidence="2" id="KW-0472">Membrane</keyword>
<dbReference type="Proteomes" id="UP001172684">
    <property type="component" value="Unassembled WGS sequence"/>
</dbReference>
<feature type="compositionally biased region" description="Low complexity" evidence="1">
    <location>
        <begin position="69"/>
        <end position="85"/>
    </location>
</feature>
<feature type="transmembrane region" description="Helical" evidence="2">
    <location>
        <begin position="653"/>
        <end position="677"/>
    </location>
</feature>
<keyword evidence="4" id="KW-1185">Reference proteome</keyword>
<comment type="caution">
    <text evidence="3">The sequence shown here is derived from an EMBL/GenBank/DDBJ whole genome shotgun (WGS) entry which is preliminary data.</text>
</comment>